<gene>
    <name evidence="2" type="ORF">MM415B06300_0006</name>
</gene>
<reference evidence="2" key="1">
    <citation type="submission" date="2020-03" db="EMBL/GenBank/DDBJ databases">
        <title>The deep terrestrial virosphere.</title>
        <authorList>
            <person name="Holmfeldt K."/>
            <person name="Nilsson E."/>
            <person name="Simone D."/>
            <person name="Lopez-Fernandez M."/>
            <person name="Wu X."/>
            <person name="de Brujin I."/>
            <person name="Lundin D."/>
            <person name="Andersson A."/>
            <person name="Bertilsson S."/>
            <person name="Dopson M."/>
        </authorList>
    </citation>
    <scope>NUCLEOTIDE SEQUENCE</scope>
    <source>
        <strain evidence="2">MM415B06300</strain>
    </source>
</reference>
<evidence type="ECO:0000256" key="1">
    <source>
        <dbReference type="SAM" id="Phobius"/>
    </source>
</evidence>
<accession>A0A6M3LXI9</accession>
<organism evidence="2">
    <name type="scientific">viral metagenome</name>
    <dbReference type="NCBI Taxonomy" id="1070528"/>
    <lineage>
        <taxon>unclassified sequences</taxon>
        <taxon>metagenomes</taxon>
        <taxon>organismal metagenomes</taxon>
    </lineage>
</organism>
<protein>
    <submittedName>
        <fullName evidence="2">Uncharacterized protein</fullName>
    </submittedName>
</protein>
<sequence>MKTKKQLLTDQMIEEEYNYKGCKGLMIVISFVGLLISVGVIYGIIELIKLIK</sequence>
<feature type="transmembrane region" description="Helical" evidence="1">
    <location>
        <begin position="21"/>
        <end position="45"/>
    </location>
</feature>
<name>A0A6M3LXI9_9ZZZZ</name>
<proteinExistence type="predicted"/>
<evidence type="ECO:0000313" key="2">
    <source>
        <dbReference type="EMBL" id="QJA97375.1"/>
    </source>
</evidence>
<dbReference type="EMBL" id="MT143488">
    <property type="protein sequence ID" value="QJA97375.1"/>
    <property type="molecule type" value="Genomic_DNA"/>
</dbReference>
<dbReference type="AlphaFoldDB" id="A0A6M3LXI9"/>
<keyword evidence="1" id="KW-0472">Membrane</keyword>
<keyword evidence="1" id="KW-1133">Transmembrane helix</keyword>
<keyword evidence="1" id="KW-0812">Transmembrane</keyword>